<evidence type="ECO:0000259" key="3">
    <source>
        <dbReference type="Pfam" id="PF00632"/>
    </source>
</evidence>
<dbReference type="GO" id="GO:0004842">
    <property type="term" value="F:ubiquitin-protein transferase activity"/>
    <property type="evidence" value="ECO:0007669"/>
    <property type="project" value="InterPro"/>
</dbReference>
<dbReference type="GO" id="GO:0009966">
    <property type="term" value="P:regulation of signal transduction"/>
    <property type="evidence" value="ECO:0007669"/>
    <property type="project" value="UniProtKB-ARBA"/>
</dbReference>
<dbReference type="AlphaFoldDB" id="A0A9N9ML42"/>
<keyword evidence="1" id="KW-0833">Ubl conjugation pathway</keyword>
<dbReference type="InterPro" id="IPR000569">
    <property type="entry name" value="HECT_dom"/>
</dbReference>
<evidence type="ECO:0000313" key="5">
    <source>
        <dbReference type="Proteomes" id="UP001152799"/>
    </source>
</evidence>
<dbReference type="EMBL" id="OU892278">
    <property type="protein sequence ID" value="CAG9764624.1"/>
    <property type="molecule type" value="Genomic_DNA"/>
</dbReference>
<gene>
    <name evidence="4" type="ORF">CEUTPL_LOCUS5258</name>
</gene>
<accession>A0A9N9ML42</accession>
<dbReference type="Proteomes" id="UP001152799">
    <property type="component" value="Chromosome 2"/>
</dbReference>
<sequence>MPEEDLKLYIPLYGDRIAVKQFCNNRTKPSRKLELLKKLQDKIKKKSKNCNGSSSSHEEDEEPEKKRKYGNEKSSRQVEIGWMCSLDGDKYKQVRTRTGGGTRKFRALKTMKKSALIQKGIELFFPGNISKMGEIEKFSVNLMDFKLSVIEDHITVEDMFQNAKFSNSKVRIYLATKEKVQTDTGTCSTETEDSSDHLTTSYIETVPTSMPFSVPGIPSSLELNEPQQQQETLTDETDYSTISLGYQNESNSNVVIEFENDITRFYSNYIPTDVFEDETVSITQDQEITETFTPNVTPTTTQQENSNPINLEYNVVFLRRGTVFDDLLQVFMTLDKDGLPIQIRMIGYNGLEECGQDVGGVFRDALSAFWSNFMDRCTVGANVKVPYIRHDFNAEKWEAIALVLYIGYKETNYFPIEIAKVFMEMVIFDRRLSDLNESFLSYVSSDDKILLEKAKSNFGDVDQDALLDVLSDLGCKIAPNERNISEILDELAHKELIQKGMFVINAWQKVLKNFISEEAFLSIYKTKHINSRNVLSLLSAPSVDLDGEKNSIFNYLKKFIRESTVVTLKQLLRFCTGADVIVGKQIQVNFNQRHGLNMVPTAHTCSCILELPVNYHDYPEFRSDFNSVLKSTDWSIDMI</sequence>
<protein>
    <recommendedName>
        <fullName evidence="3">HECT domain-containing protein</fullName>
    </recommendedName>
</protein>
<evidence type="ECO:0000313" key="4">
    <source>
        <dbReference type="EMBL" id="CAG9764624.1"/>
    </source>
</evidence>
<dbReference type="Gene3D" id="3.30.2410.10">
    <property type="entry name" value="Hect, E3 ligase catalytic domain"/>
    <property type="match status" value="1"/>
</dbReference>
<dbReference type="Pfam" id="PF00632">
    <property type="entry name" value="HECT"/>
    <property type="match status" value="1"/>
</dbReference>
<proteinExistence type="predicted"/>
<keyword evidence="5" id="KW-1185">Reference proteome</keyword>
<organism evidence="4 5">
    <name type="scientific">Ceutorhynchus assimilis</name>
    <name type="common">cabbage seed weevil</name>
    <dbReference type="NCBI Taxonomy" id="467358"/>
    <lineage>
        <taxon>Eukaryota</taxon>
        <taxon>Metazoa</taxon>
        <taxon>Ecdysozoa</taxon>
        <taxon>Arthropoda</taxon>
        <taxon>Hexapoda</taxon>
        <taxon>Insecta</taxon>
        <taxon>Pterygota</taxon>
        <taxon>Neoptera</taxon>
        <taxon>Endopterygota</taxon>
        <taxon>Coleoptera</taxon>
        <taxon>Polyphaga</taxon>
        <taxon>Cucujiformia</taxon>
        <taxon>Curculionidae</taxon>
        <taxon>Ceutorhynchinae</taxon>
        <taxon>Ceutorhynchus</taxon>
    </lineage>
</organism>
<feature type="compositionally biased region" description="Basic and acidic residues" evidence="2">
    <location>
        <begin position="63"/>
        <end position="74"/>
    </location>
</feature>
<evidence type="ECO:0000256" key="1">
    <source>
        <dbReference type="ARBA" id="ARBA00022786"/>
    </source>
</evidence>
<dbReference type="OrthoDB" id="6745199at2759"/>
<feature type="region of interest" description="Disordered" evidence="2">
    <location>
        <begin position="42"/>
        <end position="74"/>
    </location>
</feature>
<reference evidence="4" key="1">
    <citation type="submission" date="2022-01" db="EMBL/GenBank/DDBJ databases">
        <authorList>
            <person name="King R."/>
        </authorList>
    </citation>
    <scope>NUCLEOTIDE SEQUENCE</scope>
</reference>
<name>A0A9N9ML42_9CUCU</name>
<feature type="domain" description="HECT" evidence="3">
    <location>
        <begin position="548"/>
        <end position="624"/>
    </location>
</feature>
<dbReference type="SUPFAM" id="SSF56204">
    <property type="entry name" value="Hect, E3 ligase catalytic domain"/>
    <property type="match status" value="1"/>
</dbReference>
<dbReference type="InterPro" id="IPR035983">
    <property type="entry name" value="Hect_E3_ubiquitin_ligase"/>
</dbReference>
<evidence type="ECO:0000256" key="2">
    <source>
        <dbReference type="SAM" id="MobiDB-lite"/>
    </source>
</evidence>